<evidence type="ECO:0000256" key="1">
    <source>
        <dbReference type="SAM" id="MobiDB-lite"/>
    </source>
</evidence>
<protein>
    <submittedName>
        <fullName evidence="3">Uncharacterized protein</fullName>
    </submittedName>
</protein>
<feature type="transmembrane region" description="Helical" evidence="2">
    <location>
        <begin position="2346"/>
        <end position="2366"/>
    </location>
</feature>
<gene>
    <name evidence="3" type="ORF">QTN89_15550</name>
</gene>
<feature type="transmembrane region" description="Helical" evidence="2">
    <location>
        <begin position="1139"/>
        <end position="1157"/>
    </location>
</feature>
<dbReference type="RefSeq" id="WP_289164457.1">
    <property type="nucleotide sequence ID" value="NZ_JASZZN010000010.1"/>
</dbReference>
<feature type="transmembrane region" description="Helical" evidence="2">
    <location>
        <begin position="1163"/>
        <end position="1180"/>
    </location>
</feature>
<feature type="region of interest" description="Disordered" evidence="1">
    <location>
        <begin position="254"/>
        <end position="288"/>
    </location>
</feature>
<dbReference type="Proteomes" id="UP001239462">
    <property type="component" value="Unassembled WGS sequence"/>
</dbReference>
<feature type="compositionally biased region" description="Polar residues" evidence="1">
    <location>
        <begin position="62"/>
        <end position="85"/>
    </location>
</feature>
<comment type="caution">
    <text evidence="3">The sequence shown here is derived from an EMBL/GenBank/DDBJ whole genome shotgun (WGS) entry which is preliminary data.</text>
</comment>
<name>A0ABT7PL00_9BACT</name>
<feature type="compositionally biased region" description="Low complexity" evidence="1">
    <location>
        <begin position="261"/>
        <end position="270"/>
    </location>
</feature>
<feature type="region of interest" description="Disordered" evidence="1">
    <location>
        <begin position="2243"/>
        <end position="2272"/>
    </location>
</feature>
<evidence type="ECO:0000313" key="4">
    <source>
        <dbReference type="Proteomes" id="UP001239462"/>
    </source>
</evidence>
<feature type="compositionally biased region" description="Polar residues" evidence="1">
    <location>
        <begin position="2261"/>
        <end position="2272"/>
    </location>
</feature>
<feature type="transmembrane region" description="Helical" evidence="2">
    <location>
        <begin position="2378"/>
        <end position="2407"/>
    </location>
</feature>
<evidence type="ECO:0000313" key="3">
    <source>
        <dbReference type="EMBL" id="MDM4016861.1"/>
    </source>
</evidence>
<feature type="transmembrane region" description="Helical" evidence="2">
    <location>
        <begin position="1112"/>
        <end position="1132"/>
    </location>
</feature>
<feature type="transmembrane region" description="Helical" evidence="2">
    <location>
        <begin position="1210"/>
        <end position="1231"/>
    </location>
</feature>
<keyword evidence="2" id="KW-0812">Transmembrane</keyword>
<sequence>MIGRTTLTLRFACLISGLTITLFGPPQTGFSQENTGTENTASENTAQEASEQVSETAAPADNQDTAADNFASDDSQNGRPPTASTVDGEEVSGGDERQSQPIAEGELSSADSGDDSIGVVLPVDRFDGRLLRPIGVYQSQLVGLVPKDFIPVALDELRTLLTKANEQSSRNTEARLLNAFYDVRLDDQMLVSDHSALAFEHAVDEGVRHELGRVNLAIAPRRTVVRVGANVTAGSQSRFEADADGQLIAVVPKPEQKASDGDAASGDEAAQPADLERDDSNAEAKVDVNEPVAVRRSEIQFSWTLRGESVGAMRKYDLRLPRAAQTRLVISVDQDVMLESRHGVLVERPGPPPDADVQSRAGDIRWYVLEAGGLNRVEIYARKRATESNSNALIVRRETKQYDVDLSGLKWTHHLSLEMPVRREQMRLRCPVGKVADVQLNFLEANYQVIHRTDGQAVISVQIPGKFPADETPPAPEGSVIPTPVESASELMTLTVTGHADWDLGNGLCYLPSVLPMDQSVYWSPTTTTARITINGPIEVAKWDLPPGWQQSVQQVPDQQQTILTGEGPSTSKPTLTQENSNAEAWSTIGLIQRDDRVVNHIWTRMRVSEEPVHSIRATTRLSFRQSAFDLSPIMIDANQDWIIDEVRVVQTKRRVNVAPKARVISIWPSTTESKLDEFEIEIVSRRNLLGNREILRVPPSWIIRPRDSFVHHLIAVQAPGRRRWNGDSVLLPDRVDLKSLDAQAVSFLQPMSETILLQSDSGQIPALELEQVDVSIGVSLKHIIRDQNGGIAETIVIRSATSQPIRELGVLTGVLHEEPFDWSLRRTDHSATVSLPPSDISEPGDDPLGTYVIRLEGREFSDYELVGRRVLKSTNDRISIQLPSVRDDSSQNAELFLSEPWEIDAVPEGVALVPGDETLPQTTPDESSSHLSQRLRYDPAMRPEINLQKVPTESRTCLVWKQNVEVIASSRNEDIVQMSAEISTRKLIHISHDEDLELISIQQNGIRPKISQSVDGIWFTPENATDRISLSMRRRHQSSGWLRPCIAPQVNVEGHRLEQQLIYTTDPTTVLLYTNRSQRTNRGNEASSTTKTTPLLTTDMSVTLWLMPRHIALALGWLASLVMVQISWMIAKYVPKGINVLFIGLVLTASSAVIFWQWQLPILIWLAVPIALGGLIHVLNDRRFVPPGNDDPTLSDVLLRDKRESKDSVDFSMTLSWWIFFGGLAFGLAANSARAQSNVMPPSEAESKRPIELLLPLDLDHRPTGDKVYLSRSDYDQLRNRVNADVAVEAKFQSASYRIILEPSRENGRDLDAEIQADYQITTPRESAKLRLPIRSDVIRRIELINGDESQIARFSVDGKTGVIVDTPRSNRFELRVTFVPSLVTSRNGVSEDLATPTPPSTSADSIDELTDTAGVTHQLRLAIPIVHMANLIVEAPREVLVESLGTPFGRTLSRPELGRYEADLGPVGEIAIKYQRDRRVEVGRIQSLRRTYRIAAGVQSTIVECEIDSVTPIEAGQSLSLTILGPPPTNLDPTAWKLSERARAEGPLEEASSASSVGVYQFIKQTETPGPIRLFWQLQSLLNDPTSTEDRKLLPVPDVVATNSSQPMQTMFGIESAPAVRLTETTSSSIAVNSDDFLNRWVGYSGPLARAFMVENDFPSFALWQDKDADASLLMQHHLHVDSSTLTLTLNAIVIDPRPVTNRVLIAIPKGFELLRQSINGEASASSLRTKLPDGRTGVSLGDRRVDGQMEIELVCQSTLARNGKVVIPNFEAVGAIGPTINYRVTRTNTVSVELTEQAESNPIAKPAVGRQELLAGQIPVMAIPTSVMPPKSDKDKPDQGRFGSLRVRRLRRGTAVDCNQTSLMRYVDGQWVCNTLLELTSNRIPDYVDVEIPGAWAKSVIVENADVWAMRSSNDLVVSVVRIHFDQEPSDSESQPSSVLLSCTLDNRDQGRVTVPEIRVLGNIVGRRTVLLPKRLTTEKIDWRRRGAREAELPHDWPDRFDGIIDDPALYSAYTIVTKNWSIRLEPLSQTAVDPVALSCDARVFLTGERATVFQRFDVLPEQGNEVVLELPPNAQCIGVWAAGREISQPKQSSHEYSDDRSSDESNNRRRRLSVPLAYSRLPQSIEIFLEIESPDKVLDDYLCKPVNIPSGIQWLSLFRAPSIESDRLLTLDEAPPASFPAGYDEMALSLAQSVVLAIERSRDLLAERSDAEISRWLLPWVGRYDAIASLAGHQFEPRPVASGERIDEAPVDELPGSESNTSDEPITQAQKDLVDPRWEVMDERLLSFAGRFLTAETELPKPLLSPLRFYDYELLQTKQLDSLNDVPLLKQRFAKHEGLQRTLFNIITMVTFALAIILLWPFRGRYRHWITHPALWLLCIGLLSLFFIPTPVALAVIITAITVPSIKAHQSRPRRSSTVSGRDQSRAT</sequence>
<keyword evidence="2" id="KW-1133">Transmembrane helix</keyword>
<feature type="compositionally biased region" description="Basic and acidic residues" evidence="1">
    <location>
        <begin position="274"/>
        <end position="288"/>
    </location>
</feature>
<organism evidence="3 4">
    <name type="scientific">Roseiconus lacunae</name>
    <dbReference type="NCBI Taxonomy" id="2605694"/>
    <lineage>
        <taxon>Bacteria</taxon>
        <taxon>Pseudomonadati</taxon>
        <taxon>Planctomycetota</taxon>
        <taxon>Planctomycetia</taxon>
        <taxon>Pirellulales</taxon>
        <taxon>Pirellulaceae</taxon>
        <taxon>Roseiconus</taxon>
    </lineage>
</organism>
<dbReference type="EMBL" id="JASZZN010000010">
    <property type="protein sequence ID" value="MDM4016861.1"/>
    <property type="molecule type" value="Genomic_DNA"/>
</dbReference>
<feature type="region of interest" description="Disordered" evidence="1">
    <location>
        <begin position="2092"/>
        <end position="2112"/>
    </location>
</feature>
<keyword evidence="2" id="KW-0472">Membrane</keyword>
<feature type="region of interest" description="Disordered" evidence="1">
    <location>
        <begin position="29"/>
        <end position="114"/>
    </location>
</feature>
<feature type="compositionally biased region" description="Polar residues" evidence="1">
    <location>
        <begin position="29"/>
        <end position="55"/>
    </location>
</feature>
<feature type="compositionally biased region" description="Basic and acidic residues" evidence="1">
    <location>
        <begin position="2096"/>
        <end position="2111"/>
    </location>
</feature>
<evidence type="ECO:0000256" key="2">
    <source>
        <dbReference type="SAM" id="Phobius"/>
    </source>
</evidence>
<accession>A0ABT7PL00</accession>
<keyword evidence="4" id="KW-1185">Reference proteome</keyword>
<proteinExistence type="predicted"/>
<reference evidence="3 4" key="1">
    <citation type="submission" date="2023-06" db="EMBL/GenBank/DDBJ databases">
        <title>Roseiconus lacunae JC819 isolated from Gulf of Mannar region, Tamil Nadu.</title>
        <authorList>
            <person name="Pk S."/>
            <person name="Ch S."/>
            <person name="Ch V.R."/>
        </authorList>
    </citation>
    <scope>NUCLEOTIDE SEQUENCE [LARGE SCALE GENOMIC DNA]</scope>
    <source>
        <strain evidence="3 4">JC819</strain>
    </source>
</reference>